<dbReference type="GO" id="GO:0031388">
    <property type="term" value="P:organic acid phosphorylation"/>
    <property type="evidence" value="ECO:0007669"/>
    <property type="project" value="InterPro"/>
</dbReference>
<dbReference type="PANTHER" id="PTHR21599:SF0">
    <property type="entry name" value="GLYCERATE KINASE"/>
    <property type="match status" value="1"/>
</dbReference>
<dbReference type="InterPro" id="IPR036129">
    <property type="entry name" value="Glycerate_kinase_sf"/>
</dbReference>
<dbReference type="EMBL" id="JAAQRI010000344">
    <property type="protein sequence ID" value="KAF5617685.1"/>
    <property type="molecule type" value="Genomic_DNA"/>
</dbReference>
<dbReference type="GO" id="GO:0008887">
    <property type="term" value="F:glycerate kinase activity"/>
    <property type="evidence" value="ECO:0007669"/>
    <property type="project" value="InterPro"/>
</dbReference>
<proteinExistence type="inferred from homology"/>
<dbReference type="RefSeq" id="XP_037200406.1">
    <property type="nucleotide sequence ID" value="XM_037345589.1"/>
</dbReference>
<name>A0A8H5QM09_9HYPO</name>
<gene>
    <name evidence="5" type="ORF">FTJAE_12533</name>
</gene>
<organism evidence="5 6">
    <name type="scientific">Fusarium tjaetaba</name>
    <dbReference type="NCBI Taxonomy" id="1567544"/>
    <lineage>
        <taxon>Eukaryota</taxon>
        <taxon>Fungi</taxon>
        <taxon>Dikarya</taxon>
        <taxon>Ascomycota</taxon>
        <taxon>Pezizomycotina</taxon>
        <taxon>Sordariomycetes</taxon>
        <taxon>Hypocreomycetidae</taxon>
        <taxon>Hypocreales</taxon>
        <taxon>Nectriaceae</taxon>
        <taxon>Fusarium</taxon>
        <taxon>Fusarium fujikuroi species complex</taxon>
    </lineage>
</organism>
<comment type="caution">
    <text evidence="5">The sequence shown here is derived from an EMBL/GenBank/DDBJ whole genome shotgun (WGS) entry which is preliminary data.</text>
</comment>
<dbReference type="Gene3D" id="3.90.1510.10">
    <property type="entry name" value="Glycerate kinase, domain 2"/>
    <property type="match status" value="1"/>
</dbReference>
<evidence type="ECO:0000313" key="5">
    <source>
        <dbReference type="EMBL" id="KAF5617685.1"/>
    </source>
</evidence>
<evidence type="ECO:0000313" key="6">
    <source>
        <dbReference type="Proteomes" id="UP000530670"/>
    </source>
</evidence>
<dbReference type="Proteomes" id="UP000530670">
    <property type="component" value="Unassembled WGS sequence"/>
</dbReference>
<dbReference type="GeneID" id="59297859"/>
<dbReference type="Gene3D" id="3.40.50.10350">
    <property type="entry name" value="Glycerate kinase, domain 1"/>
    <property type="match status" value="1"/>
</dbReference>
<protein>
    <submittedName>
        <fullName evidence="5">Glycerate kinase</fullName>
    </submittedName>
</protein>
<accession>A0A8H5QM09</accession>
<keyword evidence="6" id="KW-1185">Reference proteome</keyword>
<dbReference type="OrthoDB" id="10262596at2759"/>
<feature type="region of interest" description="Disordered" evidence="4">
    <location>
        <begin position="460"/>
        <end position="524"/>
    </location>
</feature>
<dbReference type="Pfam" id="PF02595">
    <property type="entry name" value="Gly_kinase"/>
    <property type="match status" value="1"/>
</dbReference>
<dbReference type="AlphaFoldDB" id="A0A8H5QM09"/>
<evidence type="ECO:0000256" key="4">
    <source>
        <dbReference type="SAM" id="MobiDB-lite"/>
    </source>
</evidence>
<dbReference type="InterPro" id="IPR018197">
    <property type="entry name" value="Glycerate_kinase_RE-like"/>
</dbReference>
<dbReference type="InterPro" id="IPR018193">
    <property type="entry name" value="Glyc_kinase_flavodox-like_fold"/>
</dbReference>
<feature type="compositionally biased region" description="Polar residues" evidence="4">
    <location>
        <begin position="475"/>
        <end position="498"/>
    </location>
</feature>
<comment type="similarity">
    <text evidence="1">Belongs to the glycerate kinase type-1 family.</text>
</comment>
<dbReference type="NCBIfam" id="TIGR00045">
    <property type="entry name" value="glycerate kinase"/>
    <property type="match status" value="1"/>
</dbReference>
<reference evidence="5 6" key="1">
    <citation type="submission" date="2020-05" db="EMBL/GenBank/DDBJ databases">
        <title>Identification and distribution of gene clusters putatively required for synthesis of sphingolipid metabolism inhibitors in phylogenetically diverse species of the filamentous fungus Fusarium.</title>
        <authorList>
            <person name="Kim H.-S."/>
            <person name="Busman M."/>
            <person name="Brown D.W."/>
            <person name="Divon H."/>
            <person name="Uhlig S."/>
            <person name="Proctor R.H."/>
        </authorList>
    </citation>
    <scope>NUCLEOTIDE SEQUENCE [LARGE SCALE GENOMIC DNA]</scope>
    <source>
        <strain evidence="5 6">NRRL 66243</strain>
    </source>
</reference>
<dbReference type="SUPFAM" id="SSF110738">
    <property type="entry name" value="Glycerate kinase I"/>
    <property type="match status" value="1"/>
</dbReference>
<dbReference type="InterPro" id="IPR004381">
    <property type="entry name" value="Glycerate_kinase"/>
</dbReference>
<keyword evidence="2" id="KW-0808">Transferase</keyword>
<evidence type="ECO:0000256" key="2">
    <source>
        <dbReference type="ARBA" id="ARBA00022679"/>
    </source>
</evidence>
<keyword evidence="3 5" id="KW-0418">Kinase</keyword>
<dbReference type="PANTHER" id="PTHR21599">
    <property type="entry name" value="GLYCERATE KINASE"/>
    <property type="match status" value="1"/>
</dbReference>
<evidence type="ECO:0000256" key="1">
    <source>
        <dbReference type="ARBA" id="ARBA00006284"/>
    </source>
</evidence>
<sequence>MGSTVATPSMRVLVCPSGFKGSLQPNEAADCIEAGILAVEPNASVRKVPLVDGGEGFTQAIVTATGGSMHRVHVVGPVGEEIPSFFGLLGRKDDEPATVVLEIAAAAGLSLVPPNRRNPGKTTTFGVGQLILAALDAGATRILIGCGDSGTCDGGAGMLQALGARLVDTRGRVLPLAGGGVSLLDLGSIDLTGVDKRVLKAKIDVAVNWHNVLCGPGGVANVFGPQKGSTLEQAARLSLAMENLAEVATGILCDKNVRLAPGGGASGGLGTGLRLVGATLRPRYEVIMQYINLHSIFDDCDLVLTAEGGIDDQTPRGKIPAEVARLAKKHGLPVIAIAGTIGQGARVNYDIGIDAFTCIIQRPMSLDDAVLEAEKLTPLSSANMCCGGGGSKRKHRGGGGGGGAMINSLAYGQAMGFQTPPPSPSRFSSKSKRLNHIKVEATTRQLQDTGSQAWDQSFFGASNGFRKGKSRHRASQGSDASRRSNFGSNGSIRSTTPTNPWPQPLPQSMFVGKPSREMPTPSPSFRGKLKASKAGLNGMAQTAGGFGKDLLGLNLSVAATQAASNWGDTGRQWNAGKRRKVFF</sequence>
<evidence type="ECO:0000256" key="3">
    <source>
        <dbReference type="ARBA" id="ARBA00022777"/>
    </source>
</evidence>